<dbReference type="InterPro" id="IPR000374">
    <property type="entry name" value="PC_trans"/>
</dbReference>
<gene>
    <name evidence="20" type="ORF">E8M12_13060</name>
</gene>
<dbReference type="GO" id="GO:0016024">
    <property type="term" value="P:CDP-diacylglycerol biosynthetic process"/>
    <property type="evidence" value="ECO:0007669"/>
    <property type="project" value="UniProtKB-UniPathway"/>
</dbReference>
<feature type="transmembrane region" description="Helical" evidence="19">
    <location>
        <begin position="56"/>
        <end position="73"/>
    </location>
</feature>
<feature type="transmembrane region" description="Helical" evidence="19">
    <location>
        <begin position="225"/>
        <end position="243"/>
    </location>
</feature>
<keyword evidence="13 19" id="KW-1133">Transmembrane helix</keyword>
<dbReference type="GO" id="GO:0005886">
    <property type="term" value="C:plasma membrane"/>
    <property type="evidence" value="ECO:0007669"/>
    <property type="project" value="UniProtKB-SubCell"/>
</dbReference>
<dbReference type="Pfam" id="PF01148">
    <property type="entry name" value="CTP_transf_1"/>
    <property type="match status" value="1"/>
</dbReference>
<evidence type="ECO:0000256" key="15">
    <source>
        <dbReference type="ARBA" id="ARBA00023136"/>
    </source>
</evidence>
<evidence type="ECO:0000256" key="14">
    <source>
        <dbReference type="ARBA" id="ARBA00023098"/>
    </source>
</evidence>
<keyword evidence="16" id="KW-0594">Phospholipid biosynthesis</keyword>
<evidence type="ECO:0000313" key="21">
    <source>
        <dbReference type="Proteomes" id="UP000307999"/>
    </source>
</evidence>
<keyword evidence="10 18" id="KW-0808">Transferase</keyword>
<comment type="pathway">
    <text evidence="4">Lipid metabolism.</text>
</comment>
<evidence type="ECO:0000256" key="6">
    <source>
        <dbReference type="ARBA" id="ARBA00012487"/>
    </source>
</evidence>
<comment type="catalytic activity">
    <reaction evidence="1 18">
        <text>a 1,2-diacyl-sn-glycero-3-phosphate + CTP + H(+) = a CDP-1,2-diacyl-sn-glycerol + diphosphate</text>
        <dbReference type="Rhea" id="RHEA:16229"/>
        <dbReference type="ChEBI" id="CHEBI:15378"/>
        <dbReference type="ChEBI" id="CHEBI:33019"/>
        <dbReference type="ChEBI" id="CHEBI:37563"/>
        <dbReference type="ChEBI" id="CHEBI:58332"/>
        <dbReference type="ChEBI" id="CHEBI:58608"/>
        <dbReference type="EC" id="2.7.7.41"/>
    </reaction>
</comment>
<keyword evidence="21" id="KW-1185">Reference proteome</keyword>
<dbReference type="OrthoDB" id="9799199at2"/>
<protein>
    <recommendedName>
        <fullName evidence="7 18">Phosphatidate cytidylyltransferase</fullName>
        <ecNumber evidence="6 18">2.7.7.41</ecNumber>
    </recommendedName>
</protein>
<keyword evidence="12 18" id="KW-0548">Nucleotidyltransferase</keyword>
<evidence type="ECO:0000256" key="16">
    <source>
        <dbReference type="ARBA" id="ARBA00023209"/>
    </source>
</evidence>
<evidence type="ECO:0000256" key="9">
    <source>
        <dbReference type="ARBA" id="ARBA00022516"/>
    </source>
</evidence>
<evidence type="ECO:0000256" key="18">
    <source>
        <dbReference type="RuleBase" id="RU003938"/>
    </source>
</evidence>
<keyword evidence="11 18" id="KW-0812">Transmembrane</keyword>
<keyword evidence="14" id="KW-0443">Lipid metabolism</keyword>
<sequence length="292" mass="31818">MLKQRIITAVILAPLAIAAIFFLSLPWLAAALLLVMAIGAWEWGPLMGFDNKRRRIAFVAGICIAIVALWQLLPPEQIWLIDDGGSSSLNPVAVWVLSIASAFWLFTVVLILNYPRFSSFWVSRRSVRGLFGLFILVPTWLAFLVLRSADINVDEFHGSWLVLLLFVMVWSADIGAYFAGKRFGKHKLMPNVSPGKTLEGFFGGNVSAAVAVLIIGFSLNWQVSQLALAVVLALLISTVSVLGDLTESMLKRQAGVKDSGSILPGHGGVLDRIDSLTATAPVFALCYVTFGW</sequence>
<evidence type="ECO:0000256" key="3">
    <source>
        <dbReference type="ARBA" id="ARBA00005119"/>
    </source>
</evidence>
<dbReference type="PROSITE" id="PS01315">
    <property type="entry name" value="CDS"/>
    <property type="match status" value="1"/>
</dbReference>
<keyword evidence="17" id="KW-1208">Phospholipid metabolism</keyword>
<dbReference type="EC" id="2.7.7.41" evidence="6 18"/>
<comment type="caution">
    <text evidence="20">The sequence shown here is derived from an EMBL/GenBank/DDBJ whole genome shotgun (WGS) entry which is preliminary data.</text>
</comment>
<dbReference type="GO" id="GO:0004605">
    <property type="term" value="F:phosphatidate cytidylyltransferase activity"/>
    <property type="evidence" value="ECO:0007669"/>
    <property type="project" value="UniProtKB-EC"/>
</dbReference>
<accession>A0A4V5NU11</accession>
<proteinExistence type="inferred from homology"/>
<evidence type="ECO:0000256" key="4">
    <source>
        <dbReference type="ARBA" id="ARBA00005189"/>
    </source>
</evidence>
<keyword evidence="15 19" id="KW-0472">Membrane</keyword>
<dbReference type="RefSeq" id="WP_136736668.1">
    <property type="nucleotide sequence ID" value="NZ_SWDB01000031.1"/>
</dbReference>
<evidence type="ECO:0000256" key="13">
    <source>
        <dbReference type="ARBA" id="ARBA00022989"/>
    </source>
</evidence>
<evidence type="ECO:0000313" key="20">
    <source>
        <dbReference type="EMBL" id="TKB44133.1"/>
    </source>
</evidence>
<organism evidence="20 21">
    <name type="scientific">Thalassotalea mangrovi</name>
    <dbReference type="NCBI Taxonomy" id="2572245"/>
    <lineage>
        <taxon>Bacteria</taxon>
        <taxon>Pseudomonadati</taxon>
        <taxon>Pseudomonadota</taxon>
        <taxon>Gammaproteobacteria</taxon>
        <taxon>Alteromonadales</taxon>
        <taxon>Colwelliaceae</taxon>
        <taxon>Thalassotalea</taxon>
    </lineage>
</organism>
<keyword evidence="9" id="KW-0444">Lipid biosynthesis</keyword>
<dbReference type="PANTHER" id="PTHR46382">
    <property type="entry name" value="PHOSPHATIDATE CYTIDYLYLTRANSFERASE"/>
    <property type="match status" value="1"/>
</dbReference>
<evidence type="ECO:0000256" key="5">
    <source>
        <dbReference type="ARBA" id="ARBA00010185"/>
    </source>
</evidence>
<comment type="subcellular location">
    <subcellularLocation>
        <location evidence="2">Cell membrane</location>
        <topology evidence="2">Multi-pass membrane protein</topology>
    </subcellularLocation>
</comment>
<evidence type="ECO:0000256" key="12">
    <source>
        <dbReference type="ARBA" id="ARBA00022695"/>
    </source>
</evidence>
<feature type="transmembrane region" description="Helical" evidence="19">
    <location>
        <begin position="200"/>
        <end position="219"/>
    </location>
</feature>
<evidence type="ECO:0000256" key="8">
    <source>
        <dbReference type="ARBA" id="ARBA00022475"/>
    </source>
</evidence>
<dbReference type="UniPathway" id="UPA00557">
    <property type="reaction ID" value="UER00614"/>
</dbReference>
<feature type="transmembrane region" description="Helical" evidence="19">
    <location>
        <begin position="28"/>
        <end position="44"/>
    </location>
</feature>
<evidence type="ECO:0000256" key="7">
    <source>
        <dbReference type="ARBA" id="ARBA00019373"/>
    </source>
</evidence>
<evidence type="ECO:0000256" key="2">
    <source>
        <dbReference type="ARBA" id="ARBA00004651"/>
    </source>
</evidence>
<evidence type="ECO:0000256" key="1">
    <source>
        <dbReference type="ARBA" id="ARBA00001698"/>
    </source>
</evidence>
<feature type="transmembrane region" description="Helical" evidence="19">
    <location>
        <begin position="126"/>
        <end position="146"/>
    </location>
</feature>
<reference evidence="20 21" key="1">
    <citation type="submission" date="2019-04" db="EMBL/GenBank/DDBJ databases">
        <title>Thalassotalea guangxiensis sp. nov., isolated from sediment of the coastal wetland.</title>
        <authorList>
            <person name="Zheng S."/>
            <person name="Zhang D."/>
        </authorList>
    </citation>
    <scope>NUCLEOTIDE SEQUENCE [LARGE SCALE GENOMIC DNA]</scope>
    <source>
        <strain evidence="20 21">ZS-4</strain>
    </source>
</reference>
<comment type="similarity">
    <text evidence="5 18">Belongs to the CDS family.</text>
</comment>
<comment type="pathway">
    <text evidence="3 18">Phospholipid metabolism; CDP-diacylglycerol biosynthesis; CDP-diacylglycerol from sn-glycerol 3-phosphate: step 3/3.</text>
</comment>
<feature type="transmembrane region" description="Helical" evidence="19">
    <location>
        <begin position="158"/>
        <end position="179"/>
    </location>
</feature>
<keyword evidence="8" id="KW-1003">Cell membrane</keyword>
<dbReference type="AlphaFoldDB" id="A0A4V5NU11"/>
<evidence type="ECO:0000256" key="17">
    <source>
        <dbReference type="ARBA" id="ARBA00023264"/>
    </source>
</evidence>
<feature type="transmembrane region" description="Helical" evidence="19">
    <location>
        <begin position="93"/>
        <end position="114"/>
    </location>
</feature>
<dbReference type="EMBL" id="SWDB01000031">
    <property type="protein sequence ID" value="TKB44133.1"/>
    <property type="molecule type" value="Genomic_DNA"/>
</dbReference>
<name>A0A4V5NU11_9GAMM</name>
<evidence type="ECO:0000256" key="11">
    <source>
        <dbReference type="ARBA" id="ARBA00022692"/>
    </source>
</evidence>
<evidence type="ECO:0000256" key="19">
    <source>
        <dbReference type="SAM" id="Phobius"/>
    </source>
</evidence>
<dbReference type="Proteomes" id="UP000307999">
    <property type="component" value="Unassembled WGS sequence"/>
</dbReference>
<evidence type="ECO:0000256" key="10">
    <source>
        <dbReference type="ARBA" id="ARBA00022679"/>
    </source>
</evidence>
<dbReference type="PANTHER" id="PTHR46382:SF1">
    <property type="entry name" value="PHOSPHATIDATE CYTIDYLYLTRANSFERASE"/>
    <property type="match status" value="1"/>
</dbReference>